<feature type="compositionally biased region" description="Polar residues" evidence="1">
    <location>
        <begin position="91"/>
        <end position="103"/>
    </location>
</feature>
<evidence type="ECO:0000313" key="4">
    <source>
        <dbReference type="WBParaSite" id="SBAD_0000644201-mRNA-1"/>
    </source>
</evidence>
<proteinExistence type="predicted"/>
<gene>
    <name evidence="2" type="ORF">SBAD_LOCUS6200</name>
</gene>
<evidence type="ECO:0000313" key="2">
    <source>
        <dbReference type="EMBL" id="VDP09494.1"/>
    </source>
</evidence>
<reference evidence="4" key="1">
    <citation type="submission" date="2016-06" db="UniProtKB">
        <authorList>
            <consortium name="WormBaseParasite"/>
        </authorList>
    </citation>
    <scope>IDENTIFICATION</scope>
</reference>
<protein>
    <submittedName>
        <fullName evidence="2 4">Uncharacterized protein</fullName>
    </submittedName>
</protein>
<feature type="region of interest" description="Disordered" evidence="1">
    <location>
        <begin position="44"/>
        <end position="75"/>
    </location>
</feature>
<keyword evidence="3" id="KW-1185">Reference proteome</keyword>
<sequence length="240" mass="26357">MPRTGPTNGLDSLVTVFTVQRNCGSANDHGAPGHGSIWYRHSRPVTDRQLPPPLSPSSSLTGEAVEPEPEPLGPSYLEVAMAGRPRPRDAQATSPPWWQSSGEPKTAAFRPLYEQLSLDRKIYGNNLAVVRTNVLRPVEIYGPFPGTALCSEALRRGRRSVVNHRPLITAIRTSKLTELNRQQHRPLFLILCSSLYLAASAAKAWLSSSHSTTDVVAPRQKTVQKYKEKTSSSFIVGPKL</sequence>
<reference evidence="2 3" key="2">
    <citation type="submission" date="2018-11" db="EMBL/GenBank/DDBJ databases">
        <authorList>
            <consortium name="Pathogen Informatics"/>
        </authorList>
    </citation>
    <scope>NUCLEOTIDE SEQUENCE [LARGE SCALE GENOMIC DNA]</scope>
</reference>
<dbReference type="WBParaSite" id="SBAD_0000644201-mRNA-1">
    <property type="protein sequence ID" value="SBAD_0000644201-mRNA-1"/>
    <property type="gene ID" value="SBAD_0000644201"/>
</dbReference>
<organism evidence="4">
    <name type="scientific">Soboliphyme baturini</name>
    <dbReference type="NCBI Taxonomy" id="241478"/>
    <lineage>
        <taxon>Eukaryota</taxon>
        <taxon>Metazoa</taxon>
        <taxon>Ecdysozoa</taxon>
        <taxon>Nematoda</taxon>
        <taxon>Enoplea</taxon>
        <taxon>Dorylaimia</taxon>
        <taxon>Dioctophymatida</taxon>
        <taxon>Dioctophymatoidea</taxon>
        <taxon>Soboliphymatidae</taxon>
        <taxon>Soboliphyme</taxon>
    </lineage>
</organism>
<dbReference type="Proteomes" id="UP000270296">
    <property type="component" value="Unassembled WGS sequence"/>
</dbReference>
<dbReference type="AlphaFoldDB" id="A0A183IRF3"/>
<accession>A0A183IRF3</accession>
<feature type="region of interest" description="Disordered" evidence="1">
    <location>
        <begin position="84"/>
        <end position="103"/>
    </location>
</feature>
<dbReference type="EMBL" id="UZAM01009560">
    <property type="protein sequence ID" value="VDP09494.1"/>
    <property type="molecule type" value="Genomic_DNA"/>
</dbReference>
<name>A0A183IRF3_9BILA</name>
<evidence type="ECO:0000256" key="1">
    <source>
        <dbReference type="SAM" id="MobiDB-lite"/>
    </source>
</evidence>
<evidence type="ECO:0000313" key="3">
    <source>
        <dbReference type="Proteomes" id="UP000270296"/>
    </source>
</evidence>